<organism evidence="4 5">
    <name type="scientific">Variovorax paradoxus</name>
    <dbReference type="NCBI Taxonomy" id="34073"/>
    <lineage>
        <taxon>Bacteria</taxon>
        <taxon>Pseudomonadati</taxon>
        <taxon>Pseudomonadota</taxon>
        <taxon>Betaproteobacteria</taxon>
        <taxon>Burkholderiales</taxon>
        <taxon>Comamonadaceae</taxon>
        <taxon>Variovorax</taxon>
    </lineage>
</organism>
<dbReference type="InterPro" id="IPR013328">
    <property type="entry name" value="6PGD_dom2"/>
</dbReference>
<dbReference type="SUPFAM" id="SSF48179">
    <property type="entry name" value="6-phosphogluconate dehydrogenase C-terminal domain-like"/>
    <property type="match status" value="1"/>
</dbReference>
<dbReference type="InterPro" id="IPR036291">
    <property type="entry name" value="NAD(P)-bd_dom_sf"/>
</dbReference>
<dbReference type="AlphaFoldDB" id="A0A5Q0M5X4"/>
<accession>A0A5Q0M5X4</accession>
<evidence type="ECO:0000313" key="5">
    <source>
        <dbReference type="Proteomes" id="UP000326780"/>
    </source>
</evidence>
<evidence type="ECO:0000259" key="2">
    <source>
        <dbReference type="Pfam" id="PF00725"/>
    </source>
</evidence>
<evidence type="ECO:0000313" key="4">
    <source>
        <dbReference type="EMBL" id="QFZ85160.1"/>
    </source>
</evidence>
<dbReference type="SUPFAM" id="SSF51735">
    <property type="entry name" value="NAD(P)-binding Rossmann-fold domains"/>
    <property type="match status" value="1"/>
</dbReference>
<dbReference type="PANTHER" id="PTHR48075:SF5">
    <property type="entry name" value="3-HYDROXYBUTYRYL-COA DEHYDROGENASE"/>
    <property type="match status" value="1"/>
</dbReference>
<keyword evidence="1" id="KW-0560">Oxidoreductase</keyword>
<protein>
    <submittedName>
        <fullName evidence="4">3-hydroxyacyl-CoA dehydrogenase</fullName>
    </submittedName>
</protein>
<dbReference type="GO" id="GO:0070403">
    <property type="term" value="F:NAD+ binding"/>
    <property type="evidence" value="ECO:0007669"/>
    <property type="project" value="InterPro"/>
</dbReference>
<gene>
    <name evidence="4" type="ORF">GFK26_21565</name>
</gene>
<dbReference type="Gene3D" id="1.10.1040.10">
    <property type="entry name" value="N-(1-d-carboxylethyl)-l-norvaline Dehydrogenase, domain 2"/>
    <property type="match status" value="1"/>
</dbReference>
<dbReference type="Gene3D" id="3.40.50.720">
    <property type="entry name" value="NAD(P)-binding Rossmann-like Domain"/>
    <property type="match status" value="1"/>
</dbReference>
<dbReference type="Proteomes" id="UP000326780">
    <property type="component" value="Chromosome"/>
</dbReference>
<feature type="domain" description="3-hydroxyacyl-CoA dehydrogenase C-terminal" evidence="2">
    <location>
        <begin position="196"/>
        <end position="263"/>
    </location>
</feature>
<name>A0A5Q0M5X4_VARPD</name>
<dbReference type="InterPro" id="IPR006108">
    <property type="entry name" value="3HC_DH_C"/>
</dbReference>
<proteinExistence type="predicted"/>
<dbReference type="PANTHER" id="PTHR48075">
    <property type="entry name" value="3-HYDROXYACYL-COA DEHYDROGENASE FAMILY PROTEIN"/>
    <property type="match status" value="1"/>
</dbReference>
<dbReference type="InterPro" id="IPR006176">
    <property type="entry name" value="3-OHacyl-CoA_DH_NAD-bd"/>
</dbReference>
<reference evidence="4 5" key="1">
    <citation type="submission" date="2019-10" db="EMBL/GenBank/DDBJ databases">
        <title>Complete genome sequence of Variovorax paradoxus 5C-2.</title>
        <authorList>
            <person name="Gogoleva N.E."/>
            <person name="Balkin A.S."/>
        </authorList>
    </citation>
    <scope>NUCLEOTIDE SEQUENCE [LARGE SCALE GENOMIC DNA]</scope>
    <source>
        <strain evidence="4 5">5C-2</strain>
    </source>
</reference>
<evidence type="ECO:0000259" key="3">
    <source>
        <dbReference type="Pfam" id="PF02737"/>
    </source>
</evidence>
<dbReference type="GO" id="GO:0016616">
    <property type="term" value="F:oxidoreductase activity, acting on the CH-OH group of donors, NAD or NADP as acceptor"/>
    <property type="evidence" value="ECO:0007669"/>
    <property type="project" value="InterPro"/>
</dbReference>
<evidence type="ECO:0000256" key="1">
    <source>
        <dbReference type="ARBA" id="ARBA00023002"/>
    </source>
</evidence>
<sequence length="332" mass="36237">MTVAPDLLPLEAIRVVGLAGAGSVGTAWAALLLAHGYEVLFYDPDAQAGTRLKDGVREAWPALRAIYSGLDPLPPLERVGVAATLEDLARGSDLVQENAGESLETKRSVLSTIDAALPANKLILSSSGGVPPSRLQEFCARPERLLLGHPFHPAYLVPLVEVVGGERTREDAVDLAMRFYTALGKHPIRLKKEMVGHLTNRLQFAVLREAIHCLSEGVASADDIDASMRWGLGLRWAMVGPLMTFNLAGGPGGIEQLIDRFRSDVEQWWGALGAPMLTDQVCEKLFAGVRELRHGISNDEWARWRDSALVELLRFRSALPYPADAIQPRQEN</sequence>
<feature type="domain" description="3-hydroxyacyl-CoA dehydrogenase NAD binding" evidence="3">
    <location>
        <begin position="16"/>
        <end position="191"/>
    </location>
</feature>
<dbReference type="EMBL" id="CP045644">
    <property type="protein sequence ID" value="QFZ85160.1"/>
    <property type="molecule type" value="Genomic_DNA"/>
</dbReference>
<dbReference type="InterPro" id="IPR008927">
    <property type="entry name" value="6-PGluconate_DH-like_C_sf"/>
</dbReference>
<dbReference type="Pfam" id="PF02737">
    <property type="entry name" value="3HCDH_N"/>
    <property type="match status" value="1"/>
</dbReference>
<dbReference type="Pfam" id="PF00725">
    <property type="entry name" value="3HCDH"/>
    <property type="match status" value="1"/>
</dbReference>
<dbReference type="GO" id="GO:0006631">
    <property type="term" value="P:fatty acid metabolic process"/>
    <property type="evidence" value="ECO:0007669"/>
    <property type="project" value="InterPro"/>
</dbReference>